<comment type="caution">
    <text evidence="2">The sequence shown here is derived from an EMBL/GenBank/DDBJ whole genome shotgun (WGS) entry which is preliminary data.</text>
</comment>
<feature type="domain" description="DUF4214" evidence="1">
    <location>
        <begin position="266"/>
        <end position="331"/>
    </location>
</feature>
<protein>
    <submittedName>
        <fullName evidence="2">DUF4214 domain-containing protein</fullName>
    </submittedName>
</protein>
<dbReference type="RefSeq" id="WP_241793399.1">
    <property type="nucleotide sequence ID" value="NZ_JALBUU010000028.1"/>
</dbReference>
<dbReference type="Gene3D" id="2.150.10.10">
    <property type="entry name" value="Serralysin-like metalloprotease, C-terminal"/>
    <property type="match status" value="1"/>
</dbReference>
<sequence>MFSNSGGIVRVTLPAQPEGRGGQALEVLEGTTATMRFNRTDTSQDMVISFVPNDPGIASQYFGYDPAKPPTVVWTAGDTSPKSLTIGAVEDALPGTPNWINWTLEPIAGISGFDGIEPIRNGAINNILPVAFLNNDASAEGDSITGTVGADTLAGLGGDDWLDGNYGFDTAVFSGPHREYAVVERPGTGYRQVRDTVAGRDGEDFLSSIERARFADGTLALDRDGNADQAYRLYQAAFARDPDVAGLAHQVRAMDAGLSLLTISANFLNSPEFASRYGTEPSDASLVTLLYRNVLAREPEAAGFSAHIGGLAAGMSREQLLVNFSESAENRLQTAAEIDGGIWLG</sequence>
<dbReference type="Proteomes" id="UP001201985">
    <property type="component" value="Unassembled WGS sequence"/>
</dbReference>
<evidence type="ECO:0000313" key="3">
    <source>
        <dbReference type="Proteomes" id="UP001201985"/>
    </source>
</evidence>
<name>A0ABS9W876_9PROT</name>
<organism evidence="2 3">
    <name type="scientific">Teichococcus vastitatis</name>
    <dbReference type="NCBI Taxonomy" id="2307076"/>
    <lineage>
        <taxon>Bacteria</taxon>
        <taxon>Pseudomonadati</taxon>
        <taxon>Pseudomonadota</taxon>
        <taxon>Alphaproteobacteria</taxon>
        <taxon>Acetobacterales</taxon>
        <taxon>Roseomonadaceae</taxon>
        <taxon>Roseomonas</taxon>
    </lineage>
</organism>
<proteinExistence type="predicted"/>
<dbReference type="Pfam" id="PF13946">
    <property type="entry name" value="DUF4214"/>
    <property type="match status" value="1"/>
</dbReference>
<dbReference type="EMBL" id="JALBUU010000028">
    <property type="protein sequence ID" value="MCI0755447.1"/>
    <property type="molecule type" value="Genomic_DNA"/>
</dbReference>
<keyword evidence="3" id="KW-1185">Reference proteome</keyword>
<dbReference type="InterPro" id="IPR025282">
    <property type="entry name" value="DUF4214"/>
</dbReference>
<evidence type="ECO:0000313" key="2">
    <source>
        <dbReference type="EMBL" id="MCI0755447.1"/>
    </source>
</evidence>
<gene>
    <name evidence="2" type="ORF">MON41_17135</name>
</gene>
<accession>A0ABS9W876</accession>
<dbReference type="SUPFAM" id="SSF51120">
    <property type="entry name" value="beta-Roll"/>
    <property type="match status" value="1"/>
</dbReference>
<reference evidence="2 3" key="1">
    <citation type="submission" date="2022-03" db="EMBL/GenBank/DDBJ databases">
        <title>Complete genome analysis of Roseomonas KG 17.1 : a prolific producer of plant growth promoters.</title>
        <authorList>
            <person name="Saadouli I."/>
            <person name="Najjari A."/>
            <person name="Mosbah A."/>
            <person name="Ouzari H.I."/>
        </authorList>
    </citation>
    <scope>NUCLEOTIDE SEQUENCE [LARGE SCALE GENOMIC DNA]</scope>
    <source>
        <strain evidence="2 3">KG17-1</strain>
    </source>
</reference>
<evidence type="ECO:0000259" key="1">
    <source>
        <dbReference type="Pfam" id="PF13946"/>
    </source>
</evidence>
<dbReference type="InterPro" id="IPR011049">
    <property type="entry name" value="Serralysin-like_metalloprot_C"/>
</dbReference>